<sequence>MALADKISPAPREVRVAGALTVLPGIGLLVFGALLFASPGDSMPLTSVLAEGAFYVLFGLAVVGCAIGLLFGHTWARSPGLVMALITAGVGWYMAGPSGRPGFGVPIIVLGVAIIVLLFRQPARAWALGQHEGETEEEAAERGGMAGRRRERGEDD</sequence>
<gene>
    <name evidence="4" type="ORF">AMETH_5772</name>
</gene>
<feature type="transmembrane region" description="Helical" evidence="2">
    <location>
        <begin position="78"/>
        <end position="95"/>
    </location>
</feature>
<feature type="region of interest" description="Disordered" evidence="1">
    <location>
        <begin position="130"/>
        <end position="156"/>
    </location>
</feature>
<evidence type="ECO:0000256" key="2">
    <source>
        <dbReference type="SAM" id="Phobius"/>
    </source>
</evidence>
<keyword evidence="2" id="KW-0472">Membrane</keyword>
<dbReference type="InterPro" id="IPR055568">
    <property type="entry name" value="DUF7144"/>
</dbReference>
<dbReference type="KEGG" id="amq:AMETH_5772"/>
<feature type="transmembrane region" description="Helical" evidence="2">
    <location>
        <begin position="52"/>
        <end position="71"/>
    </location>
</feature>
<evidence type="ECO:0000256" key="1">
    <source>
        <dbReference type="SAM" id="MobiDB-lite"/>
    </source>
</evidence>
<evidence type="ECO:0000313" key="4">
    <source>
        <dbReference type="EMBL" id="AIJ25864.1"/>
    </source>
</evidence>
<dbReference type="Proteomes" id="UP000062973">
    <property type="component" value="Chromosome"/>
</dbReference>
<dbReference type="RefSeq" id="WP_017984699.1">
    <property type="nucleotide sequence ID" value="NZ_AQUL01000001.1"/>
</dbReference>
<keyword evidence="2" id="KW-0812">Transmembrane</keyword>
<dbReference type="HOGENOM" id="CLU_124994_1_1_11"/>
<dbReference type="STRING" id="1068978.AMETH_5772"/>
<dbReference type="eggNOG" id="ENOG5033KSC">
    <property type="taxonomic scope" value="Bacteria"/>
</dbReference>
<feature type="transmembrane region" description="Helical" evidence="2">
    <location>
        <begin position="101"/>
        <end position="119"/>
    </location>
</feature>
<organism evidence="4 5">
    <name type="scientific">Amycolatopsis methanolica 239</name>
    <dbReference type="NCBI Taxonomy" id="1068978"/>
    <lineage>
        <taxon>Bacteria</taxon>
        <taxon>Bacillati</taxon>
        <taxon>Actinomycetota</taxon>
        <taxon>Actinomycetes</taxon>
        <taxon>Pseudonocardiales</taxon>
        <taxon>Pseudonocardiaceae</taxon>
        <taxon>Amycolatopsis</taxon>
        <taxon>Amycolatopsis methanolica group</taxon>
    </lineage>
</organism>
<dbReference type="PATRIC" id="fig|1068978.7.peg.6197"/>
<dbReference type="Pfam" id="PF23636">
    <property type="entry name" value="DUF7144"/>
    <property type="match status" value="1"/>
</dbReference>
<dbReference type="EMBL" id="CP009110">
    <property type="protein sequence ID" value="AIJ25864.1"/>
    <property type="molecule type" value="Genomic_DNA"/>
</dbReference>
<name>A0A076MXR7_AMYME</name>
<feature type="domain" description="DUF7144" evidence="3">
    <location>
        <begin position="16"/>
        <end position="121"/>
    </location>
</feature>
<keyword evidence="5" id="KW-1185">Reference proteome</keyword>
<evidence type="ECO:0000313" key="5">
    <source>
        <dbReference type="Proteomes" id="UP000062973"/>
    </source>
</evidence>
<feature type="transmembrane region" description="Helical" evidence="2">
    <location>
        <begin position="16"/>
        <end position="37"/>
    </location>
</feature>
<accession>A0A076MXR7</accession>
<reference evidence="4 5" key="1">
    <citation type="submission" date="2014-07" db="EMBL/GenBank/DDBJ databases">
        <title>Whole Genome Sequence of the Amycolatopsis methanolica 239.</title>
        <authorList>
            <person name="Tang B."/>
        </authorList>
    </citation>
    <scope>NUCLEOTIDE SEQUENCE [LARGE SCALE GENOMIC DNA]</scope>
    <source>
        <strain evidence="4 5">239</strain>
    </source>
</reference>
<protein>
    <submittedName>
        <fullName evidence="4">Integral membrane protein</fullName>
    </submittedName>
</protein>
<evidence type="ECO:0000259" key="3">
    <source>
        <dbReference type="Pfam" id="PF23636"/>
    </source>
</evidence>
<proteinExistence type="predicted"/>
<dbReference type="AlphaFoldDB" id="A0A076MXR7"/>
<keyword evidence="2" id="KW-1133">Transmembrane helix</keyword>